<protein>
    <submittedName>
        <fullName evidence="1">Uncharacterized protein</fullName>
    </submittedName>
</protein>
<comment type="caution">
    <text evidence="1">The sequence shown here is derived from an EMBL/GenBank/DDBJ whole genome shotgun (WGS) entry which is preliminary data.</text>
</comment>
<accession>A0A1L8V0F5</accession>
<dbReference type="AlphaFoldDB" id="A0A1L8V0F5"/>
<evidence type="ECO:0000313" key="2">
    <source>
        <dbReference type="Proteomes" id="UP000195024"/>
    </source>
</evidence>
<reference evidence="1 2" key="1">
    <citation type="submission" date="2017-05" db="EMBL/GenBank/DDBJ databases">
        <title>The Genome Sequence of Enterococcus mundtii 6B1_DIV0119.</title>
        <authorList>
            <consortium name="The Broad Institute Genomics Platform"/>
            <consortium name="The Broad Institute Genomic Center for Infectious Diseases"/>
            <person name="Earl A."/>
            <person name="Manson A."/>
            <person name="Schwartman J."/>
            <person name="Gilmore M."/>
            <person name="Abouelleil A."/>
            <person name="Cao P."/>
            <person name="Chapman S."/>
            <person name="Cusick C."/>
            <person name="Shea T."/>
            <person name="Young S."/>
            <person name="Neafsey D."/>
            <person name="Nusbaum C."/>
            <person name="Birren B."/>
        </authorList>
    </citation>
    <scope>NUCLEOTIDE SEQUENCE [LARGE SCALE GENOMIC DNA]</scope>
    <source>
        <strain evidence="1 2">6B1_DIV0119</strain>
    </source>
</reference>
<name>A0A1L8V0F5_ENTMU</name>
<dbReference type="EMBL" id="NGMS01000003">
    <property type="protein sequence ID" value="OTP24988.1"/>
    <property type="molecule type" value="Genomic_DNA"/>
</dbReference>
<evidence type="ECO:0000313" key="1">
    <source>
        <dbReference type="EMBL" id="OTP24988.1"/>
    </source>
</evidence>
<sequence length="103" mass="12251">MMIEEYFKEVGLTMVELPVEWVDEQLIYRGLIKELPTINAEANSRAKMQQQLAETYRIYREQLLLESEEEKETTTNLTSEQLLRYYDGETFDGFSLFDQLPEE</sequence>
<proteinExistence type="predicted"/>
<dbReference type="Proteomes" id="UP000195024">
    <property type="component" value="Unassembled WGS sequence"/>
</dbReference>
<organism evidence="1 2">
    <name type="scientific">Enterococcus mundtii</name>
    <dbReference type="NCBI Taxonomy" id="53346"/>
    <lineage>
        <taxon>Bacteria</taxon>
        <taxon>Bacillati</taxon>
        <taxon>Bacillota</taxon>
        <taxon>Bacilli</taxon>
        <taxon>Lactobacillales</taxon>
        <taxon>Enterococcaceae</taxon>
        <taxon>Enterococcus</taxon>
    </lineage>
</organism>
<gene>
    <name evidence="1" type="ORF">A5802_002898</name>
</gene>